<dbReference type="OrthoDB" id="1890790at2759"/>
<dbReference type="InterPro" id="IPR052612">
    <property type="entry name" value="ANP_Clearance_Receptor"/>
</dbReference>
<sequence>MAAELFYHDKIVAFIGPACTYAVEPTSLMASYWDIPLITGLGDNGKFKNKTIYTTMTRMSFCQCRIRRVLSSVFHYYHWKNISLIYDVSDANSDVLGNSLKDGLVKSGFEPNVISFNGIFNTSLRYYLQSASSRSRSK</sequence>
<dbReference type="Pfam" id="PF01094">
    <property type="entry name" value="ANF_receptor"/>
    <property type="match status" value="1"/>
</dbReference>
<evidence type="ECO:0000256" key="4">
    <source>
        <dbReference type="ARBA" id="ARBA00023136"/>
    </source>
</evidence>
<evidence type="ECO:0000256" key="2">
    <source>
        <dbReference type="ARBA" id="ARBA00022692"/>
    </source>
</evidence>
<dbReference type="InterPro" id="IPR001828">
    <property type="entry name" value="ANF_lig-bd_rcpt"/>
</dbReference>
<dbReference type="InterPro" id="IPR028082">
    <property type="entry name" value="Peripla_BP_I"/>
</dbReference>
<evidence type="ECO:0000256" key="1">
    <source>
        <dbReference type="ARBA" id="ARBA00004370"/>
    </source>
</evidence>
<accession>A0A0L8GAR7</accession>
<dbReference type="PANTHER" id="PTHR44755:SF8">
    <property type="entry name" value="RECEPTOR LIGAND BINDING REGION DOMAIN-CONTAINING PROTEIN"/>
    <property type="match status" value="1"/>
</dbReference>
<comment type="subcellular location">
    <subcellularLocation>
        <location evidence="1">Membrane</location>
    </subcellularLocation>
</comment>
<keyword evidence="3" id="KW-1133">Transmembrane helix</keyword>
<dbReference type="GO" id="GO:0038023">
    <property type="term" value="F:signaling receptor activity"/>
    <property type="evidence" value="ECO:0007669"/>
    <property type="project" value="TreeGrafter"/>
</dbReference>
<evidence type="ECO:0000313" key="6">
    <source>
        <dbReference type="EMBL" id="KOF73954.1"/>
    </source>
</evidence>
<proteinExistence type="predicted"/>
<dbReference type="SUPFAM" id="SSF53822">
    <property type="entry name" value="Periplasmic binding protein-like I"/>
    <property type="match status" value="1"/>
</dbReference>
<dbReference type="GO" id="GO:0007165">
    <property type="term" value="P:signal transduction"/>
    <property type="evidence" value="ECO:0007669"/>
    <property type="project" value="TreeGrafter"/>
</dbReference>
<dbReference type="EMBL" id="KQ422909">
    <property type="protein sequence ID" value="KOF73954.1"/>
    <property type="molecule type" value="Genomic_DNA"/>
</dbReference>
<evidence type="ECO:0000259" key="5">
    <source>
        <dbReference type="Pfam" id="PF01094"/>
    </source>
</evidence>
<name>A0A0L8GAR7_OCTBM</name>
<dbReference type="Gene3D" id="3.40.50.2300">
    <property type="match status" value="1"/>
</dbReference>
<feature type="domain" description="Receptor ligand binding region" evidence="5">
    <location>
        <begin position="3"/>
        <end position="91"/>
    </location>
</feature>
<dbReference type="PANTHER" id="PTHR44755">
    <property type="entry name" value="NATRIURETIC PEPTIDE RECEPTOR 3-RELATED"/>
    <property type="match status" value="1"/>
</dbReference>
<keyword evidence="4" id="KW-0472">Membrane</keyword>
<dbReference type="GO" id="GO:0016020">
    <property type="term" value="C:membrane"/>
    <property type="evidence" value="ECO:0007669"/>
    <property type="project" value="UniProtKB-SubCell"/>
</dbReference>
<keyword evidence="2" id="KW-0812">Transmembrane</keyword>
<dbReference type="AlphaFoldDB" id="A0A0L8GAR7"/>
<organism evidence="6">
    <name type="scientific">Octopus bimaculoides</name>
    <name type="common">California two-spotted octopus</name>
    <dbReference type="NCBI Taxonomy" id="37653"/>
    <lineage>
        <taxon>Eukaryota</taxon>
        <taxon>Metazoa</taxon>
        <taxon>Spiralia</taxon>
        <taxon>Lophotrochozoa</taxon>
        <taxon>Mollusca</taxon>
        <taxon>Cephalopoda</taxon>
        <taxon>Coleoidea</taxon>
        <taxon>Octopodiformes</taxon>
        <taxon>Octopoda</taxon>
        <taxon>Incirrata</taxon>
        <taxon>Octopodidae</taxon>
        <taxon>Octopus</taxon>
    </lineage>
</organism>
<gene>
    <name evidence="6" type="ORF">OCBIM_22037020mg</name>
</gene>
<evidence type="ECO:0000256" key="3">
    <source>
        <dbReference type="ARBA" id="ARBA00022989"/>
    </source>
</evidence>
<dbReference type="GO" id="GO:0017046">
    <property type="term" value="F:peptide hormone binding"/>
    <property type="evidence" value="ECO:0007669"/>
    <property type="project" value="TreeGrafter"/>
</dbReference>
<protein>
    <recommendedName>
        <fullName evidence="5">Receptor ligand binding region domain-containing protein</fullName>
    </recommendedName>
</protein>
<reference evidence="6" key="1">
    <citation type="submission" date="2015-07" db="EMBL/GenBank/DDBJ databases">
        <title>MeaNS - Measles Nucleotide Surveillance Program.</title>
        <authorList>
            <person name="Tran T."/>
            <person name="Druce J."/>
        </authorList>
    </citation>
    <scope>NUCLEOTIDE SEQUENCE</scope>
    <source>
        <strain evidence="6">UCB-OBI-ISO-001</strain>
        <tissue evidence="6">Gonad</tissue>
    </source>
</reference>